<gene>
    <name evidence="1" type="ORF">METZ01_LOCUS390212</name>
</gene>
<organism evidence="1">
    <name type="scientific">marine metagenome</name>
    <dbReference type="NCBI Taxonomy" id="408172"/>
    <lineage>
        <taxon>unclassified sequences</taxon>
        <taxon>metagenomes</taxon>
        <taxon>ecological metagenomes</taxon>
    </lineage>
</organism>
<dbReference type="AlphaFoldDB" id="A0A382UUK3"/>
<proteinExistence type="predicted"/>
<protein>
    <submittedName>
        <fullName evidence="1">Uncharacterized protein</fullName>
    </submittedName>
</protein>
<feature type="non-terminal residue" evidence="1">
    <location>
        <position position="1"/>
    </location>
</feature>
<dbReference type="InterPro" id="IPR015422">
    <property type="entry name" value="PyrdxlP-dep_Trfase_small"/>
</dbReference>
<sequence>QCERAEEFVNLRIKMALEYLSVIKNSELFIPQSTQEGYTNTYWTFAARFNGEEHGISWKDFRKKYMEYGGDGIYAAHQLVYNEPCFLNNKIGRGKTPVAEKIQKELMLFTTNQKDQNERSIQINALKKTIEFFS</sequence>
<name>A0A382UUK3_9ZZZZ</name>
<dbReference type="InterPro" id="IPR015424">
    <property type="entry name" value="PyrdxlP-dep_Trfase"/>
</dbReference>
<reference evidence="1" key="1">
    <citation type="submission" date="2018-05" db="EMBL/GenBank/DDBJ databases">
        <authorList>
            <person name="Lanie J.A."/>
            <person name="Ng W.-L."/>
            <person name="Kazmierczak K.M."/>
            <person name="Andrzejewski T.M."/>
            <person name="Davidsen T.M."/>
            <person name="Wayne K.J."/>
            <person name="Tettelin H."/>
            <person name="Glass J.I."/>
            <person name="Rusch D."/>
            <person name="Podicherti R."/>
            <person name="Tsui H.-C.T."/>
            <person name="Winkler M.E."/>
        </authorList>
    </citation>
    <scope>NUCLEOTIDE SEQUENCE</scope>
</reference>
<accession>A0A382UUK3</accession>
<evidence type="ECO:0000313" key="1">
    <source>
        <dbReference type="EMBL" id="SVD37358.1"/>
    </source>
</evidence>
<dbReference type="Gene3D" id="3.90.1150.10">
    <property type="entry name" value="Aspartate Aminotransferase, domain 1"/>
    <property type="match status" value="1"/>
</dbReference>
<dbReference type="SUPFAM" id="SSF53383">
    <property type="entry name" value="PLP-dependent transferases"/>
    <property type="match status" value="1"/>
</dbReference>
<dbReference type="EMBL" id="UINC01146560">
    <property type="protein sequence ID" value="SVD37358.1"/>
    <property type="molecule type" value="Genomic_DNA"/>
</dbReference>